<dbReference type="RefSeq" id="WP_171636421.1">
    <property type="nucleotide sequence ID" value="NZ_WHNY01000079.1"/>
</dbReference>
<organism evidence="1 2">
    <name type="scientific">Paenibacillus plantarum</name>
    <dbReference type="NCBI Taxonomy" id="2654975"/>
    <lineage>
        <taxon>Bacteria</taxon>
        <taxon>Bacillati</taxon>
        <taxon>Bacillota</taxon>
        <taxon>Bacilli</taxon>
        <taxon>Bacillales</taxon>
        <taxon>Paenibacillaceae</taxon>
        <taxon>Paenibacillus</taxon>
    </lineage>
</organism>
<accession>A0ABX1XL78</accession>
<proteinExistence type="predicted"/>
<name>A0ABX1XL78_9BACL</name>
<sequence length="94" mass="10388">MQLNILFFKVSSTWVPVYSIPSFEGKRMGAGISINGSNSPPLPNDQINEYTAVKSAKININLSGECVLFDSYTIYSRDIAAKNIHAYLLLTPMT</sequence>
<gene>
    <name evidence="1" type="ORF">GC096_32675</name>
</gene>
<dbReference type="Proteomes" id="UP000653578">
    <property type="component" value="Unassembled WGS sequence"/>
</dbReference>
<reference evidence="1 2" key="1">
    <citation type="submission" date="2019-10" db="EMBL/GenBank/DDBJ databases">
        <title>Description of Paenibacillus humi sp. nov.</title>
        <authorList>
            <person name="Carlier A."/>
            <person name="Qi S."/>
        </authorList>
    </citation>
    <scope>NUCLEOTIDE SEQUENCE [LARGE SCALE GENOMIC DNA]</scope>
    <source>
        <strain evidence="1 2">LMG 31461</strain>
    </source>
</reference>
<dbReference type="EMBL" id="WHNY01000079">
    <property type="protein sequence ID" value="NOU68781.1"/>
    <property type="molecule type" value="Genomic_DNA"/>
</dbReference>
<evidence type="ECO:0000313" key="1">
    <source>
        <dbReference type="EMBL" id="NOU68781.1"/>
    </source>
</evidence>
<keyword evidence="2" id="KW-1185">Reference proteome</keyword>
<comment type="caution">
    <text evidence="1">The sequence shown here is derived from an EMBL/GenBank/DDBJ whole genome shotgun (WGS) entry which is preliminary data.</text>
</comment>
<protein>
    <submittedName>
        <fullName evidence="1">Uncharacterized protein</fullName>
    </submittedName>
</protein>
<evidence type="ECO:0000313" key="2">
    <source>
        <dbReference type="Proteomes" id="UP000653578"/>
    </source>
</evidence>